<dbReference type="AlphaFoldDB" id="A0A444HAW6"/>
<dbReference type="InterPro" id="IPR032710">
    <property type="entry name" value="NTF2-like_dom_sf"/>
</dbReference>
<protein>
    <submittedName>
        <fullName evidence="1">Nuclear transport factor 2 family protein</fullName>
    </submittedName>
</protein>
<evidence type="ECO:0000313" key="1">
    <source>
        <dbReference type="EMBL" id="RWX00460.1"/>
    </source>
</evidence>
<dbReference type="SUPFAM" id="SSF54427">
    <property type="entry name" value="NTF2-like"/>
    <property type="match status" value="1"/>
</dbReference>
<evidence type="ECO:0000313" key="2">
    <source>
        <dbReference type="Proteomes" id="UP000287527"/>
    </source>
</evidence>
<accession>A0A444HAW6</accession>
<name>A0A444HAW6_9FLAO</name>
<proteinExistence type="predicted"/>
<dbReference type="EMBL" id="SBII01000005">
    <property type="protein sequence ID" value="RWX00460.1"/>
    <property type="molecule type" value="Genomic_DNA"/>
</dbReference>
<dbReference type="OrthoDB" id="117186at2"/>
<dbReference type="RefSeq" id="WP_128389689.1">
    <property type="nucleotide sequence ID" value="NZ_SBII01000005.1"/>
</dbReference>
<dbReference type="Proteomes" id="UP000287527">
    <property type="component" value="Unassembled WGS sequence"/>
</dbReference>
<dbReference type="Gene3D" id="3.10.450.50">
    <property type="match status" value="1"/>
</dbReference>
<organism evidence="1 2">
    <name type="scientific">Flavobacterium cerinum</name>
    <dbReference type="NCBI Taxonomy" id="2502784"/>
    <lineage>
        <taxon>Bacteria</taxon>
        <taxon>Pseudomonadati</taxon>
        <taxon>Bacteroidota</taxon>
        <taxon>Flavobacteriia</taxon>
        <taxon>Flavobacteriales</taxon>
        <taxon>Flavobacteriaceae</taxon>
        <taxon>Flavobacterium</taxon>
    </lineage>
</organism>
<sequence length="142" mass="16161">MKKLLVILIVCLVQNTKAQESDVKKTIQIFFEGMHQGDTLKIKSVCKGLVLQSISENTKGNTLTTENTEDFLKSIAALPVNIKIEERLLDYKIQIDGSLAHVWTPYEFYVNGKLSHSGVNSFQLFKDNGIWKIIYIADTRRK</sequence>
<gene>
    <name evidence="1" type="ORF">EPI11_09300</name>
</gene>
<reference evidence="1 2" key="1">
    <citation type="submission" date="2019-01" db="EMBL/GenBank/DDBJ databases">
        <title>Flavobacterium sp. nov.,isolated from freshwater.</title>
        <authorList>
            <person name="Zhang R."/>
            <person name="Du Z.-J."/>
        </authorList>
    </citation>
    <scope>NUCLEOTIDE SEQUENCE [LARGE SCALE GENOMIC DNA]</scope>
    <source>
        <strain evidence="1 2">1E403</strain>
    </source>
</reference>
<comment type="caution">
    <text evidence="1">The sequence shown here is derived from an EMBL/GenBank/DDBJ whole genome shotgun (WGS) entry which is preliminary data.</text>
</comment>
<keyword evidence="2" id="KW-1185">Reference proteome</keyword>